<dbReference type="InterPro" id="IPR036322">
    <property type="entry name" value="WD40_repeat_dom_sf"/>
</dbReference>
<dbReference type="InterPro" id="IPR022033">
    <property type="entry name" value="Rav1p_C"/>
</dbReference>
<reference evidence="3 4" key="1">
    <citation type="submission" date="2019-07" db="EMBL/GenBank/DDBJ databases">
        <title>Genome assembly of two rare yeast pathogens: Diutina rugosa and Trichomonascus ciferrii.</title>
        <authorList>
            <person name="Mixao V."/>
            <person name="Saus E."/>
            <person name="Hansen A."/>
            <person name="Lass-Flor C."/>
            <person name="Gabaldon T."/>
        </authorList>
    </citation>
    <scope>NUCLEOTIDE SEQUENCE [LARGE SCALE GENOMIC DNA]</scope>
    <source>
        <strain evidence="3 4">CBS 613</strain>
    </source>
</reference>
<dbReference type="PANTHER" id="PTHR13950">
    <property type="entry name" value="RABCONNECTIN-RELATED"/>
    <property type="match status" value="1"/>
</dbReference>
<dbReference type="OrthoDB" id="342131at2759"/>
<dbReference type="GO" id="GO:0043291">
    <property type="term" value="C:RAVE complex"/>
    <property type="evidence" value="ECO:0007669"/>
    <property type="project" value="TreeGrafter"/>
</dbReference>
<sequence>MTITFVPGEPSSYSQTVAQGCWRSHHLIVYGSGNNLIIGSDSISDHEAHPTIVKAAHSLQTIYLPHNPEAIALNPDNGLIAVALNESVVIYGPVNEYMKEPKWHQVGPKLDLKGAGRINCVKWAYQENELLVACASCDVYMYGWQSMDDWELRWHKKLPTPVVELEVNADGTVFVTRSVYDRLVKFWQRQNVGVNTMFEVAYIPHPRGSWVTQIHLRGPTSSVASTPLSSKAASIRSVGRDPTRDMRYLAHNNSGSESSHVIYTFTNEGDMYVWGFYDVSGHHHLKQCGHFEIGAGVESIVIDQSLLGPQFNYDVLFAVDIKQFRHKVYAVQNVNDHPPTNVQLAELWGDWAPLPKYTFPIQQENAKPQFPEQLSEDIICSHDFIIHHRPITLLVDFLWSPNRRSEELPPLSLLVHDRIKCTIREDLLEITPEKKNLTLLNKLLGNRKSIQKLYRSNTVDSASNILLSTSNFSCHNYVWEPLFLGKGPNQRMSLSKRFEIDLGSTDPEANRILKAVVISDIISSDNQFRRHLVVTIDKLGDISVWDCDSKFYEDIPAKLISREHIDDIGTFGAPRSFVMVPGTTKNVYHIIAIFCHNKIYSWTINVDKRGEVSIKRTTISDLPQEEPIHLITQFNTINPQGNLLSVIDASGTMRIYGVQFKGKNITWKLNYEISTGVQNASKIHGSDVIDRVAVVDGSGCNLSIWETRSGLLEYEEKFDSGDKVTDLDWTFVHSGQVQSATNAILSVGFDRHVLLYTQLRYDYTNNVPTFAVIENVDISNYTSHSIGDSVWINDCYLVIGCGNQFFIDDKWIHLSNSNQLDSTIRQLLLAPAGQEEVVYDVNHLASVLNGPLPVYHPQIVVQCLYMGQYSFVSDIFVKLFAAIRNDHITWDLGYDLDTESRKNGLTSCKNHNRESTPDVYDASESNGDSVGVFDKFNSGLAKLLVEALNKVTLPLLTRHQQRTLTVLVSLVAELVKLLVSLDENGLRFLLGFKLFMSNPKQQQLTMRDMSWALHCDNKPMILSVVESDYFKGKITWSAIRQTLLVYWVDDLKLMSIMEQCVRYQFSESRDPSGVISLIYLALRKKQILLGLWKTVSHPEKVKMVKFLSNDFTQERWRSAANKNAYALLGKHRYLDAAYFFLLGDSPIDCCTLLATKVGDVDLALAVAKLWRATSFDDDKSAAIAVVENYIVPDAISRGSRWLSSWVFWQLGHKELSVQALIKAPMKIFSANKSQFSEQCVERYIDNTVTTLKGHSFLRDDPVIALLFNNLRQNKVKYQQGAKGVTPLEEFQFITKVCSIYSRMGCDYMSLVMLHHWQFEHEVIVLEQPTSPTKQRRVSVIDVTNSPIHRRMSISDLKNPPQKQKDKEATSSKVTSNKAPPPQVAFEEPDMSGFDFGF</sequence>
<dbReference type="EMBL" id="SWFT01000102">
    <property type="protein sequence ID" value="KAA8901473.1"/>
    <property type="molecule type" value="Genomic_DNA"/>
</dbReference>
<feature type="domain" description="RAVE complex protein Rav1 C-terminal" evidence="2">
    <location>
        <begin position="658"/>
        <end position="1310"/>
    </location>
</feature>
<name>A0A642UTH9_DIURU</name>
<comment type="caution">
    <text evidence="3">The sequence shown here is derived from an EMBL/GenBank/DDBJ whole genome shotgun (WGS) entry which is preliminary data.</text>
</comment>
<dbReference type="InterPro" id="IPR015943">
    <property type="entry name" value="WD40/YVTN_repeat-like_dom_sf"/>
</dbReference>
<keyword evidence="4" id="KW-1185">Reference proteome</keyword>
<organism evidence="3 4">
    <name type="scientific">Diutina rugosa</name>
    <name type="common">Yeast</name>
    <name type="synonym">Candida rugosa</name>
    <dbReference type="NCBI Taxonomy" id="5481"/>
    <lineage>
        <taxon>Eukaryota</taxon>
        <taxon>Fungi</taxon>
        <taxon>Dikarya</taxon>
        <taxon>Ascomycota</taxon>
        <taxon>Saccharomycotina</taxon>
        <taxon>Pichiomycetes</taxon>
        <taxon>Debaryomycetaceae</taxon>
        <taxon>Diutina</taxon>
    </lineage>
</organism>
<evidence type="ECO:0000313" key="4">
    <source>
        <dbReference type="Proteomes" id="UP000449547"/>
    </source>
</evidence>
<dbReference type="RefSeq" id="XP_034011954.1">
    <property type="nucleotide sequence ID" value="XM_034155916.1"/>
</dbReference>
<gene>
    <name evidence="3" type="ORF">DIURU_003182</name>
</gene>
<dbReference type="InterPro" id="IPR052208">
    <property type="entry name" value="DmX-like/RAVE_component"/>
</dbReference>
<proteinExistence type="predicted"/>
<dbReference type="PANTHER" id="PTHR13950:SF9">
    <property type="entry name" value="RABCONNECTIN-3A"/>
    <property type="match status" value="1"/>
</dbReference>
<dbReference type="GO" id="GO:0007035">
    <property type="term" value="P:vacuolar acidification"/>
    <property type="evidence" value="ECO:0007669"/>
    <property type="project" value="TreeGrafter"/>
</dbReference>
<dbReference type="GeneID" id="54781833"/>
<dbReference type="VEuPathDB" id="FungiDB:DIURU_003182"/>
<dbReference type="Pfam" id="PF12234">
    <property type="entry name" value="Rav1p_C"/>
    <property type="match status" value="1"/>
</dbReference>
<feature type="region of interest" description="Disordered" evidence="1">
    <location>
        <begin position="1350"/>
        <end position="1397"/>
    </location>
</feature>
<dbReference type="OMA" id="NSHLTLW"/>
<evidence type="ECO:0000256" key="1">
    <source>
        <dbReference type="SAM" id="MobiDB-lite"/>
    </source>
</evidence>
<evidence type="ECO:0000259" key="2">
    <source>
        <dbReference type="Pfam" id="PF12234"/>
    </source>
</evidence>
<evidence type="ECO:0000313" key="3">
    <source>
        <dbReference type="EMBL" id="KAA8901473.1"/>
    </source>
</evidence>
<protein>
    <recommendedName>
        <fullName evidence="2">RAVE complex protein Rav1 C-terminal domain-containing protein</fullName>
    </recommendedName>
</protein>
<accession>A0A642UTH9</accession>
<dbReference type="SUPFAM" id="SSF50978">
    <property type="entry name" value="WD40 repeat-like"/>
    <property type="match status" value="1"/>
</dbReference>
<dbReference type="Gene3D" id="2.130.10.10">
    <property type="entry name" value="YVTN repeat-like/Quinoprotein amine dehydrogenase"/>
    <property type="match status" value="1"/>
</dbReference>
<dbReference type="Proteomes" id="UP000449547">
    <property type="component" value="Unassembled WGS sequence"/>
</dbReference>